<gene>
    <name evidence="4" type="ORF">ANSO36C_06000</name>
</gene>
<dbReference type="Gene3D" id="1.25.40.10">
    <property type="entry name" value="Tetratricopeptide repeat domain"/>
    <property type="match status" value="3"/>
</dbReference>
<dbReference type="PANTHER" id="PTHR44858">
    <property type="entry name" value="TETRATRICOPEPTIDE REPEAT PROTEIN 6"/>
    <property type="match status" value="1"/>
</dbReference>
<evidence type="ECO:0000256" key="2">
    <source>
        <dbReference type="ARBA" id="ARBA00022803"/>
    </source>
</evidence>
<dbReference type="SMART" id="SM00028">
    <property type="entry name" value="TPR"/>
    <property type="match status" value="6"/>
</dbReference>
<dbReference type="SUPFAM" id="SSF53448">
    <property type="entry name" value="Nucleotide-diphospho-sugar transferases"/>
    <property type="match status" value="1"/>
</dbReference>
<sequence length="607" mass="70704">MAILQDYSTSESFKFTIITPLYNRITYLEDWLQGLLRQNHQGSTEILLMDDGSTSINRHDIEAIISKYEQQITQKKYVFHYFCQEKNQGEFKNVNMGLQMANGEWIYLLHDDDWVIENAFIEWENIVEKYPDADLITAQFFNVNSKNEVTFESPALESEGWVGDEFRNNFIYDNPLHIHSTIFHKEVFDKIGNFADDIRFYADWEYWRRASKAELKWYYLPKVLSYYREHSNTESFKREQEFFGKDFWKIIERGKNYYTDDEFYESKIYQYENIFQKLDIFWENRQLSNSLKIINNMILFSQMEDGIGLECLIKLPIKYKEEIIKMFEVIPQINPGIDKKSYIDAIPVALELAVEHHQANRLTEAQQVYHQILEAQPDHTDALYGLGMLAQQLLQPQEAEDFLNAAVRVKPDFVKAWFSLGNLHQAQGQLTAAQAAYQQALSLQPNLVAIHNNLGYTLQQQGKLEEAIACYEKALELQPNCIEAEVNLGNILYEQGKLSSEQKLDYAELNYKLGLARKKVGDLKTAIVYYKQAIALQPDLVEAHYNLALALQEQGELEEAIVCYQKLLELNANYGEIHLNLGKISQQQNHQQSYTIRISGSMPATCD</sequence>
<dbReference type="Gene3D" id="3.90.550.10">
    <property type="entry name" value="Spore Coat Polysaccharide Biosynthesis Protein SpsA, Chain A"/>
    <property type="match status" value="1"/>
</dbReference>
<dbReference type="PANTHER" id="PTHR44858:SF1">
    <property type="entry name" value="UDP-N-ACETYLGLUCOSAMINE--PEPTIDE N-ACETYLGLUCOSAMINYLTRANSFERASE SPINDLY-RELATED"/>
    <property type="match status" value="1"/>
</dbReference>
<keyword evidence="2" id="KW-0802">TPR repeat</keyword>
<dbReference type="InterPro" id="IPR019734">
    <property type="entry name" value="TPR_rpt"/>
</dbReference>
<evidence type="ECO:0000256" key="1">
    <source>
        <dbReference type="ARBA" id="ARBA00022737"/>
    </source>
</evidence>
<evidence type="ECO:0000259" key="3">
    <source>
        <dbReference type="Pfam" id="PF00535"/>
    </source>
</evidence>
<dbReference type="EMBL" id="AP025732">
    <property type="protein sequence ID" value="BDI14798.1"/>
    <property type="molecule type" value="Genomic_DNA"/>
</dbReference>
<dbReference type="InterPro" id="IPR011990">
    <property type="entry name" value="TPR-like_helical_dom_sf"/>
</dbReference>
<reference evidence="4" key="1">
    <citation type="submission" date="2022-04" db="EMBL/GenBank/DDBJ databases">
        <title>Complete genome sequence of a cyanobacterium, Nostoc sp. SO-36, isolated in Antarctica.</title>
        <authorList>
            <person name="Kanesaki Y."/>
            <person name="Effendi D."/>
            <person name="Sakamoto T."/>
            <person name="Ohtani S."/>
            <person name="Awai K."/>
        </authorList>
    </citation>
    <scope>NUCLEOTIDE SEQUENCE</scope>
    <source>
        <strain evidence="4">SO-36</strain>
    </source>
</reference>
<dbReference type="InterPro" id="IPR050498">
    <property type="entry name" value="Ycf3"/>
</dbReference>
<feature type="domain" description="Glycosyltransferase 2-like" evidence="3">
    <location>
        <begin position="16"/>
        <end position="185"/>
    </location>
</feature>
<dbReference type="Pfam" id="PF00515">
    <property type="entry name" value="TPR_1"/>
    <property type="match status" value="1"/>
</dbReference>
<dbReference type="SUPFAM" id="SSF48439">
    <property type="entry name" value="Protein prenylyltransferase"/>
    <property type="match status" value="1"/>
</dbReference>
<protein>
    <recommendedName>
        <fullName evidence="3">Glycosyltransferase 2-like domain-containing protein</fullName>
    </recommendedName>
</protein>
<keyword evidence="5" id="KW-1185">Reference proteome</keyword>
<dbReference type="InterPro" id="IPR029044">
    <property type="entry name" value="Nucleotide-diphossugar_trans"/>
</dbReference>
<proteinExistence type="predicted"/>
<dbReference type="Pfam" id="PF13414">
    <property type="entry name" value="TPR_11"/>
    <property type="match status" value="1"/>
</dbReference>
<dbReference type="Pfam" id="PF00535">
    <property type="entry name" value="Glycos_transf_2"/>
    <property type="match status" value="1"/>
</dbReference>
<name>A0ABM7YVX8_NOSCO</name>
<evidence type="ECO:0000313" key="5">
    <source>
        <dbReference type="Proteomes" id="UP001055453"/>
    </source>
</evidence>
<organism evidence="4 5">
    <name type="scientific">Nostoc cf. commune SO-36</name>
    <dbReference type="NCBI Taxonomy" id="449208"/>
    <lineage>
        <taxon>Bacteria</taxon>
        <taxon>Bacillati</taxon>
        <taxon>Cyanobacteriota</taxon>
        <taxon>Cyanophyceae</taxon>
        <taxon>Nostocales</taxon>
        <taxon>Nostocaceae</taxon>
        <taxon>Nostoc</taxon>
    </lineage>
</organism>
<evidence type="ECO:0000313" key="4">
    <source>
        <dbReference type="EMBL" id="BDI14798.1"/>
    </source>
</evidence>
<keyword evidence="1" id="KW-0677">Repeat</keyword>
<dbReference type="RefSeq" id="WP_251958325.1">
    <property type="nucleotide sequence ID" value="NZ_AP025732.1"/>
</dbReference>
<dbReference type="InterPro" id="IPR001173">
    <property type="entry name" value="Glyco_trans_2-like"/>
</dbReference>
<dbReference type="Pfam" id="PF14559">
    <property type="entry name" value="TPR_19"/>
    <property type="match status" value="1"/>
</dbReference>
<accession>A0ABM7YVX8</accession>
<dbReference type="Proteomes" id="UP001055453">
    <property type="component" value="Chromosome"/>
</dbReference>